<dbReference type="EMBL" id="JBEDUW010000194">
    <property type="protein sequence ID" value="KAK9904512.1"/>
    <property type="molecule type" value="Genomic_DNA"/>
</dbReference>
<reference evidence="2 3" key="1">
    <citation type="journal article" date="2023" name="G3 (Bethesda)">
        <title>A chromosome-length genome assembly and annotation of blackberry (Rubus argutus, cv. 'Hillquist').</title>
        <authorList>
            <person name="Bruna T."/>
            <person name="Aryal R."/>
            <person name="Dudchenko O."/>
            <person name="Sargent D.J."/>
            <person name="Mead D."/>
            <person name="Buti M."/>
            <person name="Cavallini A."/>
            <person name="Hytonen T."/>
            <person name="Andres J."/>
            <person name="Pham M."/>
            <person name="Weisz D."/>
            <person name="Mascagni F."/>
            <person name="Usai G."/>
            <person name="Natali L."/>
            <person name="Bassil N."/>
            <person name="Fernandez G.E."/>
            <person name="Lomsadze A."/>
            <person name="Armour M."/>
            <person name="Olukolu B."/>
            <person name="Poorten T."/>
            <person name="Britton C."/>
            <person name="Davik J."/>
            <person name="Ashrafi H."/>
            <person name="Aiden E.L."/>
            <person name="Borodovsky M."/>
            <person name="Worthington M."/>
        </authorList>
    </citation>
    <scope>NUCLEOTIDE SEQUENCE [LARGE SCALE GENOMIC DNA]</scope>
    <source>
        <strain evidence="2">PI 553951</strain>
    </source>
</reference>
<evidence type="ECO:0000313" key="2">
    <source>
        <dbReference type="EMBL" id="KAK9904512.1"/>
    </source>
</evidence>
<keyword evidence="3" id="KW-1185">Reference proteome</keyword>
<dbReference type="AlphaFoldDB" id="A0AAW1VQ66"/>
<comment type="caution">
    <text evidence="2">The sequence shown here is derived from an EMBL/GenBank/DDBJ whole genome shotgun (WGS) entry which is preliminary data.</text>
</comment>
<protein>
    <submittedName>
        <fullName evidence="2">Uncharacterized protein</fullName>
    </submittedName>
</protein>
<name>A0AAW1VQ66_RUBAR</name>
<gene>
    <name evidence="2" type="ORF">M0R45_000656</name>
</gene>
<dbReference type="Proteomes" id="UP001457282">
    <property type="component" value="Unassembled WGS sequence"/>
</dbReference>
<evidence type="ECO:0000256" key="1">
    <source>
        <dbReference type="SAM" id="MobiDB-lite"/>
    </source>
</evidence>
<evidence type="ECO:0000313" key="3">
    <source>
        <dbReference type="Proteomes" id="UP001457282"/>
    </source>
</evidence>
<organism evidence="2 3">
    <name type="scientific">Rubus argutus</name>
    <name type="common">Southern blackberry</name>
    <dbReference type="NCBI Taxonomy" id="59490"/>
    <lineage>
        <taxon>Eukaryota</taxon>
        <taxon>Viridiplantae</taxon>
        <taxon>Streptophyta</taxon>
        <taxon>Embryophyta</taxon>
        <taxon>Tracheophyta</taxon>
        <taxon>Spermatophyta</taxon>
        <taxon>Magnoliopsida</taxon>
        <taxon>eudicotyledons</taxon>
        <taxon>Gunneridae</taxon>
        <taxon>Pentapetalae</taxon>
        <taxon>rosids</taxon>
        <taxon>fabids</taxon>
        <taxon>Rosales</taxon>
        <taxon>Rosaceae</taxon>
        <taxon>Rosoideae</taxon>
        <taxon>Rosoideae incertae sedis</taxon>
        <taxon>Rubus</taxon>
    </lineage>
</organism>
<feature type="compositionally biased region" description="Polar residues" evidence="1">
    <location>
        <begin position="143"/>
        <end position="160"/>
    </location>
</feature>
<proteinExistence type="predicted"/>
<accession>A0AAW1VQ66</accession>
<feature type="region of interest" description="Disordered" evidence="1">
    <location>
        <begin position="99"/>
        <end position="169"/>
    </location>
</feature>
<sequence length="169" mass="18524">MADEDITAATTQPPASWAVAHLLPSSSVFLKKHHLQHTAVHSTTLQSQPLPLHGAPLLQSTQQLQITISVTCTMVSRTTMCTHDGHSMPCIPSQYRTATAEPVLHPSSSASNPEPKTAVKPEPQCRNHHLSHAARELHRTSQHRPSSSSHCRASHAQNVPPSRRKRCEK</sequence>